<evidence type="ECO:0000313" key="6">
    <source>
        <dbReference type="EMBL" id="CAF0705301.1"/>
    </source>
</evidence>
<dbReference type="InterPro" id="IPR029439">
    <property type="entry name" value="Wzt_C"/>
</dbReference>
<dbReference type="GO" id="GO:0016020">
    <property type="term" value="C:membrane"/>
    <property type="evidence" value="ECO:0007669"/>
    <property type="project" value="InterPro"/>
</dbReference>
<dbReference type="InterPro" id="IPR015860">
    <property type="entry name" value="ABC_transpr_TagH-like"/>
</dbReference>
<dbReference type="GO" id="GO:0005524">
    <property type="term" value="F:ATP binding"/>
    <property type="evidence" value="ECO:0007669"/>
    <property type="project" value="UniProtKB-KW"/>
</dbReference>
<dbReference type="Pfam" id="PF14524">
    <property type="entry name" value="Wzt_C"/>
    <property type="match status" value="1"/>
</dbReference>
<dbReference type="Pfam" id="PF00005">
    <property type="entry name" value="ABC_tran"/>
    <property type="match status" value="1"/>
</dbReference>
<keyword evidence="2" id="KW-0813">Transport</keyword>
<dbReference type="CDD" id="cd10147">
    <property type="entry name" value="Wzt_C-like"/>
    <property type="match status" value="1"/>
</dbReference>
<dbReference type="InterPro" id="IPR027417">
    <property type="entry name" value="P-loop_NTPase"/>
</dbReference>
<feature type="domain" description="ABC transporter" evidence="5">
    <location>
        <begin position="60"/>
        <end position="284"/>
    </location>
</feature>
<keyword evidence="4 6" id="KW-0067">ATP-binding</keyword>
<accession>A0A8J2BT21</accession>
<dbReference type="PANTHER" id="PTHR46743:SF2">
    <property type="entry name" value="TEICHOIC ACIDS EXPORT ATP-BINDING PROTEIN TAGH"/>
    <property type="match status" value="1"/>
</dbReference>
<evidence type="ECO:0000256" key="3">
    <source>
        <dbReference type="ARBA" id="ARBA00022741"/>
    </source>
</evidence>
<dbReference type="AlphaFoldDB" id="A0A8J2BT21"/>
<name>A0A8J2BT21_9BACT</name>
<comment type="caution">
    <text evidence="6">The sequence shown here is derived from an EMBL/GenBank/DDBJ whole genome shotgun (WGS) entry which is preliminary data.</text>
</comment>
<protein>
    <submittedName>
        <fullName evidence="6">ABC transporter ATP-binding protein</fullName>
    </submittedName>
</protein>
<evidence type="ECO:0000256" key="1">
    <source>
        <dbReference type="ARBA" id="ARBA00005417"/>
    </source>
</evidence>
<dbReference type="CDD" id="cd03220">
    <property type="entry name" value="ABC_KpsT_Wzt"/>
    <property type="match status" value="1"/>
</dbReference>
<organism evidence="6 7">
    <name type="scientific">Candidatus Methylacidithermus pantelleriae</name>
    <dbReference type="NCBI Taxonomy" id="2744239"/>
    <lineage>
        <taxon>Bacteria</taxon>
        <taxon>Pseudomonadati</taxon>
        <taxon>Verrucomicrobiota</taxon>
        <taxon>Methylacidiphilae</taxon>
        <taxon>Methylacidiphilales</taxon>
        <taxon>Methylacidiphilaceae</taxon>
        <taxon>Candidatus Methylacidithermus</taxon>
    </lineage>
</organism>
<keyword evidence="7" id="KW-1185">Reference proteome</keyword>
<evidence type="ECO:0000259" key="5">
    <source>
        <dbReference type="PROSITE" id="PS50893"/>
    </source>
</evidence>
<dbReference type="InterPro" id="IPR003439">
    <property type="entry name" value="ABC_transporter-like_ATP-bd"/>
</dbReference>
<dbReference type="Gene3D" id="3.40.50.300">
    <property type="entry name" value="P-loop containing nucleotide triphosphate hydrolases"/>
    <property type="match status" value="1"/>
</dbReference>
<evidence type="ECO:0000256" key="4">
    <source>
        <dbReference type="ARBA" id="ARBA00022840"/>
    </source>
</evidence>
<reference evidence="6" key="1">
    <citation type="submission" date="2021-02" db="EMBL/GenBank/DDBJ databases">
        <authorList>
            <person name="Cremers G."/>
            <person name="Picone N."/>
        </authorList>
    </citation>
    <scope>NUCLEOTIDE SEQUENCE</scope>
    <source>
        <strain evidence="6">PQ17</strain>
    </source>
</reference>
<dbReference type="SMART" id="SM00382">
    <property type="entry name" value="AAA"/>
    <property type="match status" value="1"/>
</dbReference>
<dbReference type="PANTHER" id="PTHR46743">
    <property type="entry name" value="TEICHOIC ACIDS EXPORT ATP-BINDING PROTEIN TAGH"/>
    <property type="match status" value="1"/>
</dbReference>
<dbReference type="PROSITE" id="PS50893">
    <property type="entry name" value="ABC_TRANSPORTER_2"/>
    <property type="match status" value="1"/>
</dbReference>
<dbReference type="InterPro" id="IPR050683">
    <property type="entry name" value="Bact_Polysacc_Export_ATP-bd"/>
</dbReference>
<evidence type="ECO:0000256" key="2">
    <source>
        <dbReference type="ARBA" id="ARBA00022448"/>
    </source>
</evidence>
<dbReference type="RefSeq" id="WP_214096519.1">
    <property type="nucleotide sequence ID" value="NZ_CAJNOB010000071.1"/>
</dbReference>
<sequence length="496" mass="55102">MGKTISGKEGFALRDPDSLLVLAVQKVSKIYRLWNRPSDRLKYSIVRRAAAFTSMFSSTARLAGLLAQTCDSLMQEFYALREVSLEVWRGEVVGIVGRNGSGKSTLLQIIAGTLQPTSGYVKTYGKVAALLELGSGFNPEYTGRENVFMNAAVLGLSHKEVQGKMEEILSFADIGGFIDQPLKTYSSGMVVRLAFAVQVAMNPEILIVDEALAVGDEAFQRKCFARLEELKEKGTTILFVTHDTAKVVSLCSRAVLLDQGEKLVEGSPKNVVAIYHKLLYGKETDRGRLREEFERLESSSPPEPATRRALSVTGVSLGTTESIEEGFFDPNFVSQSVVEYPAQEVRIIDPHLETLTGRRVNHLRRGKEYAYIYKVCFEREAWRVRFGSLLKTVDGVALGGMVSHCEEDPLPYVPAGEVLEVRFRFRCHLLPGTYFLNAGVVARHACEEEFLHRLIDVVIFRVLPEPALRVNSYVDFLEEVTLRSASGSLLNGKETS</sequence>
<proteinExistence type="inferred from homology"/>
<comment type="similarity">
    <text evidence="1">Belongs to the ABC transporter superfamily.</text>
</comment>
<gene>
    <name evidence="6" type="ORF">MPNT_90049</name>
</gene>
<keyword evidence="3" id="KW-0547">Nucleotide-binding</keyword>
<evidence type="ECO:0000313" key="7">
    <source>
        <dbReference type="Proteomes" id="UP000663859"/>
    </source>
</evidence>
<dbReference type="GO" id="GO:0016887">
    <property type="term" value="F:ATP hydrolysis activity"/>
    <property type="evidence" value="ECO:0007669"/>
    <property type="project" value="InterPro"/>
</dbReference>
<dbReference type="InterPro" id="IPR003593">
    <property type="entry name" value="AAA+_ATPase"/>
</dbReference>
<dbReference type="SUPFAM" id="SSF52540">
    <property type="entry name" value="P-loop containing nucleoside triphosphate hydrolases"/>
    <property type="match status" value="1"/>
</dbReference>
<dbReference type="GO" id="GO:0140359">
    <property type="term" value="F:ABC-type transporter activity"/>
    <property type="evidence" value="ECO:0007669"/>
    <property type="project" value="InterPro"/>
</dbReference>
<dbReference type="Proteomes" id="UP000663859">
    <property type="component" value="Unassembled WGS sequence"/>
</dbReference>
<dbReference type="Gene3D" id="2.70.50.60">
    <property type="entry name" value="abc- transporter (atp binding component) like domain"/>
    <property type="match status" value="1"/>
</dbReference>
<dbReference type="EMBL" id="CAJNOB010000071">
    <property type="protein sequence ID" value="CAF0705301.1"/>
    <property type="molecule type" value="Genomic_DNA"/>
</dbReference>